<sequence length="170" mass="18943">PVNTIIKYLPPKVTDKEIVEEEEMPTIEEIKVNEVGSENIEGDATDVVFDEPVQQVVADAGNDDDKIFTVVEQQAEYPGGMAEMMKFLQKNVKYPAAARRMGIEGSVFVSFVVDREGKISDPQIVKGISADCDREAMRVVQLMPPWKPGKQNGRSVKSRFVLPIKFKLAT</sequence>
<dbReference type="PANTHER" id="PTHR33446:SF2">
    <property type="entry name" value="PROTEIN TONB"/>
    <property type="match status" value="1"/>
</dbReference>
<dbReference type="AlphaFoldDB" id="A0AAP2E1C5"/>
<comment type="subcellular location">
    <subcellularLocation>
        <location evidence="1">Cell inner membrane</location>
        <topology evidence="1">Single-pass membrane protein</topology>
        <orientation evidence="1">Periplasmic side</orientation>
    </subcellularLocation>
</comment>
<evidence type="ECO:0000256" key="1">
    <source>
        <dbReference type="ARBA" id="ARBA00004383"/>
    </source>
</evidence>
<dbReference type="NCBIfam" id="TIGR01352">
    <property type="entry name" value="tonB_Cterm"/>
    <property type="match status" value="1"/>
</dbReference>
<dbReference type="RefSeq" id="WP_254085835.1">
    <property type="nucleotide sequence ID" value="NZ_JAHESE010000020.1"/>
</dbReference>
<evidence type="ECO:0000256" key="8">
    <source>
        <dbReference type="ARBA" id="ARBA00022989"/>
    </source>
</evidence>
<dbReference type="GO" id="GO:0055085">
    <property type="term" value="P:transmembrane transport"/>
    <property type="evidence" value="ECO:0007669"/>
    <property type="project" value="InterPro"/>
</dbReference>
<comment type="similarity">
    <text evidence="2">Belongs to the TonB family.</text>
</comment>
<proteinExistence type="inferred from homology"/>
<dbReference type="InterPro" id="IPR037682">
    <property type="entry name" value="TonB_C"/>
</dbReference>
<dbReference type="GO" id="GO:0098797">
    <property type="term" value="C:plasma membrane protein complex"/>
    <property type="evidence" value="ECO:0007669"/>
    <property type="project" value="TreeGrafter"/>
</dbReference>
<feature type="domain" description="TonB C-terminal" evidence="10">
    <location>
        <begin position="79"/>
        <end position="170"/>
    </location>
</feature>
<keyword evidence="9" id="KW-0472">Membrane</keyword>
<accession>A0AAP2E1C5</accession>
<feature type="non-terminal residue" evidence="11">
    <location>
        <position position="1"/>
    </location>
</feature>
<keyword evidence="3" id="KW-0813">Transport</keyword>
<gene>
    <name evidence="11" type="ORF">KK062_18575</name>
</gene>
<dbReference type="Pfam" id="PF03544">
    <property type="entry name" value="TonB_C"/>
    <property type="match status" value="1"/>
</dbReference>
<evidence type="ECO:0000256" key="9">
    <source>
        <dbReference type="ARBA" id="ARBA00023136"/>
    </source>
</evidence>
<dbReference type="SUPFAM" id="SSF74653">
    <property type="entry name" value="TolA/TonB C-terminal domain"/>
    <property type="match status" value="1"/>
</dbReference>
<keyword evidence="12" id="KW-1185">Reference proteome</keyword>
<keyword evidence="4" id="KW-1003">Cell membrane</keyword>
<dbReference type="InterPro" id="IPR003538">
    <property type="entry name" value="TonB"/>
</dbReference>
<dbReference type="InterPro" id="IPR006260">
    <property type="entry name" value="TonB/TolA_C"/>
</dbReference>
<organism evidence="11 12">
    <name type="scientific">Dawidia cretensis</name>
    <dbReference type="NCBI Taxonomy" id="2782350"/>
    <lineage>
        <taxon>Bacteria</taxon>
        <taxon>Pseudomonadati</taxon>
        <taxon>Bacteroidota</taxon>
        <taxon>Cytophagia</taxon>
        <taxon>Cytophagales</taxon>
        <taxon>Chryseotaleaceae</taxon>
        <taxon>Dawidia</taxon>
    </lineage>
</organism>
<comment type="caution">
    <text evidence="11">The sequence shown here is derived from an EMBL/GenBank/DDBJ whole genome shotgun (WGS) entry which is preliminary data.</text>
</comment>
<dbReference type="InterPro" id="IPR051045">
    <property type="entry name" value="TonB-dependent_transducer"/>
</dbReference>
<name>A0AAP2E1C5_9BACT</name>
<dbReference type="PRINTS" id="PR01374">
    <property type="entry name" value="TONBPROTEIN"/>
</dbReference>
<evidence type="ECO:0000256" key="4">
    <source>
        <dbReference type="ARBA" id="ARBA00022475"/>
    </source>
</evidence>
<evidence type="ECO:0000256" key="5">
    <source>
        <dbReference type="ARBA" id="ARBA00022519"/>
    </source>
</evidence>
<dbReference type="PANTHER" id="PTHR33446">
    <property type="entry name" value="PROTEIN TONB-RELATED"/>
    <property type="match status" value="1"/>
</dbReference>
<dbReference type="GO" id="GO:0030288">
    <property type="term" value="C:outer membrane-bounded periplasmic space"/>
    <property type="evidence" value="ECO:0007669"/>
    <property type="project" value="InterPro"/>
</dbReference>
<dbReference type="Gene3D" id="3.30.1150.10">
    <property type="match status" value="1"/>
</dbReference>
<dbReference type="EMBL" id="JAHESE010000020">
    <property type="protein sequence ID" value="MBT1710259.1"/>
    <property type="molecule type" value="Genomic_DNA"/>
</dbReference>
<protein>
    <submittedName>
        <fullName evidence="11">TonB family protein</fullName>
    </submittedName>
</protein>
<dbReference type="GO" id="GO:0031992">
    <property type="term" value="F:energy transducer activity"/>
    <property type="evidence" value="ECO:0007669"/>
    <property type="project" value="InterPro"/>
</dbReference>
<evidence type="ECO:0000256" key="6">
    <source>
        <dbReference type="ARBA" id="ARBA00022692"/>
    </source>
</evidence>
<dbReference type="PROSITE" id="PS52015">
    <property type="entry name" value="TONB_CTD"/>
    <property type="match status" value="1"/>
</dbReference>
<evidence type="ECO:0000256" key="7">
    <source>
        <dbReference type="ARBA" id="ARBA00022927"/>
    </source>
</evidence>
<evidence type="ECO:0000256" key="2">
    <source>
        <dbReference type="ARBA" id="ARBA00006555"/>
    </source>
</evidence>
<keyword evidence="7" id="KW-0653">Protein transport</keyword>
<dbReference type="GO" id="GO:0015891">
    <property type="term" value="P:siderophore transport"/>
    <property type="evidence" value="ECO:0007669"/>
    <property type="project" value="InterPro"/>
</dbReference>
<keyword evidence="8" id="KW-1133">Transmembrane helix</keyword>
<keyword evidence="6" id="KW-0812">Transmembrane</keyword>
<keyword evidence="5" id="KW-0997">Cell inner membrane</keyword>
<evidence type="ECO:0000313" key="12">
    <source>
        <dbReference type="Proteomes" id="UP001319080"/>
    </source>
</evidence>
<dbReference type="Proteomes" id="UP001319080">
    <property type="component" value="Unassembled WGS sequence"/>
</dbReference>
<evidence type="ECO:0000259" key="10">
    <source>
        <dbReference type="PROSITE" id="PS52015"/>
    </source>
</evidence>
<evidence type="ECO:0000256" key="3">
    <source>
        <dbReference type="ARBA" id="ARBA00022448"/>
    </source>
</evidence>
<evidence type="ECO:0000313" key="11">
    <source>
        <dbReference type="EMBL" id="MBT1710259.1"/>
    </source>
</evidence>
<dbReference type="GO" id="GO:0015031">
    <property type="term" value="P:protein transport"/>
    <property type="evidence" value="ECO:0007669"/>
    <property type="project" value="UniProtKB-KW"/>
</dbReference>
<reference evidence="11 12" key="1">
    <citation type="submission" date="2021-05" db="EMBL/GenBank/DDBJ databases">
        <title>A Polyphasic approach of four new species of the genus Ohtaekwangia: Ohtaekwangia histidinii sp. nov., Ohtaekwangia cretensis sp. nov., Ohtaekwangia indiensis sp. nov., Ohtaekwangia reichenbachii sp. nov. from diverse environment.</title>
        <authorList>
            <person name="Octaviana S."/>
        </authorList>
    </citation>
    <scope>NUCLEOTIDE SEQUENCE [LARGE SCALE GENOMIC DNA]</scope>
    <source>
        <strain evidence="11 12">PWU5</strain>
    </source>
</reference>